<dbReference type="GeneID" id="34595520"/>
<feature type="compositionally biased region" description="Basic and acidic residues" evidence="1">
    <location>
        <begin position="194"/>
        <end position="210"/>
    </location>
</feature>
<dbReference type="CDD" id="cd22958">
    <property type="entry name" value="DD_DPY30_SDC1-like"/>
    <property type="match status" value="1"/>
</dbReference>
<evidence type="ECO:0000313" key="2">
    <source>
        <dbReference type="EMBL" id="OAG45702.1"/>
    </source>
</evidence>
<dbReference type="EMBL" id="LVKK01000001">
    <property type="protein sequence ID" value="OAG45702.1"/>
    <property type="molecule type" value="Genomic_DNA"/>
</dbReference>
<reference evidence="2 3" key="1">
    <citation type="submission" date="2016-03" db="EMBL/GenBank/DDBJ databases">
        <title>Draft genome sequence of the Fonsecaea monophora CBS 269.37.</title>
        <authorList>
            <person name="Bombassaro A."/>
            <person name="Vinicius W.A."/>
            <person name="De Hoog S."/>
            <person name="Sun J."/>
            <person name="Souza E.M."/>
            <person name="Raittz R.T."/>
            <person name="Costa F."/>
            <person name="Leao A.C."/>
            <person name="Tadra-Sfeir M.Z."/>
            <person name="Baura V."/>
            <person name="Balsanelli E."/>
            <person name="Pedrosa F.O."/>
            <person name="Moreno L.F."/>
            <person name="Steffens M.B."/>
            <person name="Xi L."/>
            <person name="Bocca A.L."/>
            <person name="Felipe M.S."/>
            <person name="Teixeira M."/>
            <person name="Telles Filho F.Q."/>
            <person name="Azevedo C.M."/>
            <person name="Gomes R."/>
            <person name="Vicente V.A."/>
        </authorList>
    </citation>
    <scope>NUCLEOTIDE SEQUENCE [LARGE SCALE GENOMIC DNA]</scope>
    <source>
        <strain evidence="2 3">CBS 269.37</strain>
    </source>
</reference>
<evidence type="ECO:0000256" key="1">
    <source>
        <dbReference type="SAM" id="MobiDB-lite"/>
    </source>
</evidence>
<proteinExistence type="predicted"/>
<feature type="compositionally biased region" description="Pro residues" evidence="1">
    <location>
        <begin position="102"/>
        <end position="112"/>
    </location>
</feature>
<accession>A0A177FQR0</accession>
<sequence>MSNAALNPPSVVVNTASNRQQIPLRDYLNARIAPFLKKAITESLNAEAEFPLQWLGECLIHQSILYEGNTDRTNIRERFLYKFEDPKPQEPADTSAAAPAPASAPVPEPAPAPTSASAPESVPAPAPASPHRSPSAQPEPTSIPSQEPPHIQPEITMNEAIDASTEQQQLPQPTAEDAAPQAAPVTEEPAVNGVKDEGEAREGEVARNVDVDTEMGGTS</sequence>
<name>A0A177FQR0_9EURO</name>
<dbReference type="AlphaFoldDB" id="A0A177FQR0"/>
<organism evidence="2 3">
    <name type="scientific">Fonsecaea monophora</name>
    <dbReference type="NCBI Taxonomy" id="254056"/>
    <lineage>
        <taxon>Eukaryota</taxon>
        <taxon>Fungi</taxon>
        <taxon>Dikarya</taxon>
        <taxon>Ascomycota</taxon>
        <taxon>Pezizomycotina</taxon>
        <taxon>Eurotiomycetes</taxon>
        <taxon>Chaetothyriomycetidae</taxon>
        <taxon>Chaetothyriales</taxon>
        <taxon>Herpotrichiellaceae</taxon>
        <taxon>Fonsecaea</taxon>
    </lineage>
</organism>
<feature type="compositionally biased region" description="Low complexity" evidence="1">
    <location>
        <begin position="129"/>
        <end position="138"/>
    </location>
</feature>
<feature type="compositionally biased region" description="Low complexity" evidence="1">
    <location>
        <begin position="91"/>
        <end position="101"/>
    </location>
</feature>
<dbReference type="Proteomes" id="UP000077002">
    <property type="component" value="Unassembled WGS sequence"/>
</dbReference>
<dbReference type="OrthoDB" id="4159978at2759"/>
<feature type="region of interest" description="Disordered" evidence="1">
    <location>
        <begin position="85"/>
        <end position="219"/>
    </location>
</feature>
<comment type="caution">
    <text evidence="2">The sequence shown here is derived from an EMBL/GenBank/DDBJ whole genome shotgun (WGS) entry which is preliminary data.</text>
</comment>
<dbReference type="Gene3D" id="1.20.890.10">
    <property type="entry name" value="cAMP-dependent protein kinase regulatory subunit, dimerization-anchoring domain"/>
    <property type="match status" value="1"/>
</dbReference>
<evidence type="ECO:0000313" key="3">
    <source>
        <dbReference type="Proteomes" id="UP000077002"/>
    </source>
</evidence>
<protein>
    <submittedName>
        <fullName evidence="2">Uncharacterized protein</fullName>
    </submittedName>
</protein>
<keyword evidence="3" id="KW-1185">Reference proteome</keyword>
<gene>
    <name evidence="2" type="ORF">AYO21_00338</name>
</gene>
<dbReference type="RefSeq" id="XP_022517654.1">
    <property type="nucleotide sequence ID" value="XM_022650328.1"/>
</dbReference>